<evidence type="ECO:0000313" key="2">
    <source>
        <dbReference type="Proteomes" id="UP000051658"/>
    </source>
</evidence>
<name>A0A0R2HNT0_CARDV</name>
<dbReference type="Proteomes" id="UP000051658">
    <property type="component" value="Unassembled WGS sequence"/>
</dbReference>
<organism evidence="1 2">
    <name type="scientific">Carnobacterium divergens DSM 20623</name>
    <dbReference type="NCBI Taxonomy" id="1449336"/>
    <lineage>
        <taxon>Bacteria</taxon>
        <taxon>Bacillati</taxon>
        <taxon>Bacillota</taxon>
        <taxon>Bacilli</taxon>
        <taxon>Lactobacillales</taxon>
        <taxon>Carnobacteriaceae</taxon>
        <taxon>Carnobacterium</taxon>
    </lineage>
</organism>
<dbReference type="GeneID" id="89589118"/>
<gene>
    <name evidence="1" type="ORF">IV74_GL002128</name>
</gene>
<protein>
    <submittedName>
        <fullName evidence="1">Uncharacterized protein</fullName>
    </submittedName>
</protein>
<proteinExistence type="predicted"/>
<accession>A0A0R2HNT0</accession>
<dbReference type="EMBL" id="JQBS01000035">
    <property type="protein sequence ID" value="KRN54544.1"/>
    <property type="molecule type" value="Genomic_DNA"/>
</dbReference>
<dbReference type="RefSeq" id="WP_034569213.1">
    <property type="nucleotide sequence ID" value="NZ_JQBS01000035.1"/>
</dbReference>
<dbReference type="AlphaFoldDB" id="A0A0R2HNT0"/>
<reference evidence="1 2" key="1">
    <citation type="journal article" date="2015" name="Genome Announc.">
        <title>Expanding the biotechnology potential of lactobacilli through comparative genomics of 213 strains and associated genera.</title>
        <authorList>
            <person name="Sun Z."/>
            <person name="Harris H.M."/>
            <person name="McCann A."/>
            <person name="Guo C."/>
            <person name="Argimon S."/>
            <person name="Zhang W."/>
            <person name="Yang X."/>
            <person name="Jeffery I.B."/>
            <person name="Cooney J.C."/>
            <person name="Kagawa T.F."/>
            <person name="Liu W."/>
            <person name="Song Y."/>
            <person name="Salvetti E."/>
            <person name="Wrobel A."/>
            <person name="Rasinkangas P."/>
            <person name="Parkhill J."/>
            <person name="Rea M.C."/>
            <person name="O'Sullivan O."/>
            <person name="Ritari J."/>
            <person name="Douillard F.P."/>
            <person name="Paul Ross R."/>
            <person name="Yang R."/>
            <person name="Briner A.E."/>
            <person name="Felis G.E."/>
            <person name="de Vos W.M."/>
            <person name="Barrangou R."/>
            <person name="Klaenhammer T.R."/>
            <person name="Caufield P.W."/>
            <person name="Cui Y."/>
            <person name="Zhang H."/>
            <person name="O'Toole P.W."/>
        </authorList>
    </citation>
    <scope>NUCLEOTIDE SEQUENCE [LARGE SCALE GENOMIC DNA]</scope>
    <source>
        <strain evidence="1 2">DSM 20623</strain>
    </source>
</reference>
<dbReference type="PATRIC" id="fig|1449336.4.peg.2165"/>
<keyword evidence="2" id="KW-1185">Reference proteome</keyword>
<comment type="caution">
    <text evidence="1">The sequence shown here is derived from an EMBL/GenBank/DDBJ whole genome shotgun (WGS) entry which is preliminary data.</text>
</comment>
<evidence type="ECO:0000313" key="1">
    <source>
        <dbReference type="EMBL" id="KRN54544.1"/>
    </source>
</evidence>
<sequence>MTNYEKKEEHAIEKIADTLLKLEKTLSKLDSTENKVTVFIEQEKAIHEIKKIVKEAKKIDKFNDKELEKEEKRDIASIEKSQVALADIEKNFDHLDRTLEKLDDSNTRVKSYVEQEKAIHEAKKILKNIDKYNAL</sequence>